<evidence type="ECO:0000313" key="8">
    <source>
        <dbReference type="EMBL" id="CAF4037822.1"/>
    </source>
</evidence>
<dbReference type="InterPro" id="IPR003599">
    <property type="entry name" value="Ig_sub"/>
</dbReference>
<dbReference type="InterPro" id="IPR001017">
    <property type="entry name" value="DH_E1"/>
</dbReference>
<dbReference type="Proteomes" id="UP000663842">
    <property type="component" value="Unassembled WGS sequence"/>
</dbReference>
<reference evidence="8" key="1">
    <citation type="submission" date="2021-02" db="EMBL/GenBank/DDBJ databases">
        <authorList>
            <person name="Nowell W R."/>
        </authorList>
    </citation>
    <scope>NUCLEOTIDE SEQUENCE</scope>
</reference>
<dbReference type="Gene3D" id="3.40.50.11610">
    <property type="entry name" value="Multifunctional 2-oxoglutarate metabolism enzyme, C-terminal domain"/>
    <property type="match status" value="1"/>
</dbReference>
<comment type="caution">
    <text evidence="8">The sequence shown here is derived from an EMBL/GenBank/DDBJ whole genome shotgun (WGS) entry which is preliminary data.</text>
</comment>
<dbReference type="InterPro" id="IPR005475">
    <property type="entry name" value="Transketolase-like_Pyr-bd"/>
</dbReference>
<dbReference type="Pfam" id="PF16870">
    <property type="entry name" value="OxoGdeHyase_C"/>
    <property type="match status" value="1"/>
</dbReference>
<keyword evidence="3" id="KW-0809">Transit peptide</keyword>
<dbReference type="GO" id="GO:0030976">
    <property type="term" value="F:thiamine pyrophosphate binding"/>
    <property type="evidence" value="ECO:0007669"/>
    <property type="project" value="InterPro"/>
</dbReference>
<evidence type="ECO:0000256" key="1">
    <source>
        <dbReference type="ARBA" id="ARBA00001964"/>
    </source>
</evidence>
<dbReference type="Pfam" id="PF00676">
    <property type="entry name" value="E1_dh"/>
    <property type="match status" value="1"/>
</dbReference>
<evidence type="ECO:0000256" key="4">
    <source>
        <dbReference type="ARBA" id="ARBA00023002"/>
    </source>
</evidence>
<dbReference type="SMART" id="SM00861">
    <property type="entry name" value="Transket_pyr"/>
    <property type="match status" value="1"/>
</dbReference>
<dbReference type="NCBIfam" id="TIGR00239">
    <property type="entry name" value="2oxo_dh_E1"/>
    <property type="match status" value="1"/>
</dbReference>
<evidence type="ECO:0000313" key="10">
    <source>
        <dbReference type="Proteomes" id="UP000663866"/>
    </source>
</evidence>
<dbReference type="InterPro" id="IPR013783">
    <property type="entry name" value="Ig-like_fold"/>
</dbReference>
<feature type="signal peptide" evidence="6">
    <location>
        <begin position="1"/>
        <end position="21"/>
    </location>
</feature>
<dbReference type="PANTHER" id="PTHR23152">
    <property type="entry name" value="2-OXOGLUTARATE DEHYDROGENASE"/>
    <property type="match status" value="1"/>
</dbReference>
<keyword evidence="4" id="KW-0560">Oxidoreductase</keyword>
<dbReference type="Proteomes" id="UP000663866">
    <property type="component" value="Unassembled WGS sequence"/>
</dbReference>
<dbReference type="CDD" id="cd02016">
    <property type="entry name" value="TPP_E1_OGDC_like"/>
    <property type="match status" value="1"/>
</dbReference>
<dbReference type="EMBL" id="CAJOBF010003189">
    <property type="protein sequence ID" value="CAF4078670.1"/>
    <property type="molecule type" value="Genomic_DNA"/>
</dbReference>
<accession>A0A819QN39</accession>
<dbReference type="Gene3D" id="1.10.287.1150">
    <property type="entry name" value="TPP helical domain"/>
    <property type="match status" value="1"/>
</dbReference>
<evidence type="ECO:0000256" key="3">
    <source>
        <dbReference type="ARBA" id="ARBA00022946"/>
    </source>
</evidence>
<evidence type="ECO:0000256" key="6">
    <source>
        <dbReference type="SAM" id="SignalP"/>
    </source>
</evidence>
<dbReference type="InterPro" id="IPR029061">
    <property type="entry name" value="THDP-binding"/>
</dbReference>
<dbReference type="EMBL" id="CAJOBG010002954">
    <property type="protein sequence ID" value="CAF4037822.1"/>
    <property type="molecule type" value="Genomic_DNA"/>
</dbReference>
<dbReference type="InterPro" id="IPR007110">
    <property type="entry name" value="Ig-like_dom"/>
</dbReference>
<keyword evidence="5" id="KW-0786">Thiamine pyrophosphate</keyword>
<dbReference type="NCBIfam" id="NF006914">
    <property type="entry name" value="PRK09404.1"/>
    <property type="match status" value="1"/>
</dbReference>
<dbReference type="InterPro" id="IPR036179">
    <property type="entry name" value="Ig-like_dom_sf"/>
</dbReference>
<dbReference type="Gene3D" id="2.60.40.10">
    <property type="entry name" value="Immunoglobulins"/>
    <property type="match status" value="1"/>
</dbReference>
<dbReference type="AlphaFoldDB" id="A0A819QN39"/>
<dbReference type="GO" id="GO:0016624">
    <property type="term" value="F:oxidoreductase activity, acting on the aldehyde or oxo group of donors, disulfide as acceptor"/>
    <property type="evidence" value="ECO:0007669"/>
    <property type="project" value="InterPro"/>
</dbReference>
<name>A0A819QN39_9BILA</name>
<keyword evidence="6" id="KW-0732">Signal</keyword>
<feature type="chain" id="PRO_5036235871" description="Ig-like domain-containing protein" evidence="6">
    <location>
        <begin position="22"/>
        <end position="1248"/>
    </location>
</feature>
<evidence type="ECO:0000313" key="9">
    <source>
        <dbReference type="EMBL" id="CAF4078670.1"/>
    </source>
</evidence>
<feature type="domain" description="Ig-like" evidence="7">
    <location>
        <begin position="243"/>
        <end position="317"/>
    </location>
</feature>
<dbReference type="Pfam" id="PF02779">
    <property type="entry name" value="Transket_pyr"/>
    <property type="match status" value="1"/>
</dbReference>
<comment type="similarity">
    <text evidence="2">Belongs to the alpha-ketoglutarate dehydrogenase family.</text>
</comment>
<evidence type="ECO:0000256" key="2">
    <source>
        <dbReference type="ARBA" id="ARBA00006936"/>
    </source>
</evidence>
<proteinExistence type="inferred from homology"/>
<comment type="cofactor">
    <cofactor evidence="1">
        <name>thiamine diphosphate</name>
        <dbReference type="ChEBI" id="CHEBI:58937"/>
    </cofactor>
</comment>
<dbReference type="PANTHER" id="PTHR23152:SF4">
    <property type="entry name" value="2-OXOADIPATE DEHYDROGENASE COMPLEX COMPONENT E1"/>
    <property type="match status" value="1"/>
</dbReference>
<sequence>MYTITILLITILIATIQSAPARPVTKLTFIPDDKYMSLRQEVTIKCEILNPSEHTEPPQLWHVDLKTGKRTSISRTLLTHPMDDAPDVFKNNKNQRYFYVTKNNIRIRDLQPEDSARYECDCPDCADSITSQNRTLFVMKLSTPKWDVGPGWPLHEESQAKIKCEVNDFFPYVGHKILRNDIDITTVGKSTTTPSNNVYPQKFVWEATITAGAEWHNSTIYCNVLQGNSEQQASKIIEVLFAPRFDKCDESQFVDSQKNFSSIECSYSGNPQPALIWLRQTDKNALTPDMGITIEVKNETLGKYKSIITFNRDKLMSIPLTTKTNGQGNKTEENFYQQLLNDGFIVQLNVNGNDKGKRVIAIARDANQMRSLSSDGDYNQARQANPHAALLIDAYRKHGHRLAKIDPLEINISTSIPELDANMFTVDFNVTNENDVRSLFGGLSRQQSIPKTKDDLIRQLDEIYCQSISLECEHIESDIERLWIARRFEQLRTSETISDDVQQRIIEQMRRCETFDQFLQAKFPTLKRYSGEGAEGMMAFFDLAFKHSAQLNIDNVVVCMPHRGRNNLLVCLLNYPAATMFRKIKGKREFPNDVKSTGDVLSHLYTTTDLIYDGKNVHVSLIPNPSHLEANNPVAVGKTRACQLSLKDGHYANAENASRHGDKALCIQVHGDASFAGQGIIPETFQLSNLPNYSVGGSIHLVTNNQIGYTTPQHLARSSRYCTDFAKVVNCPIIHVNGQCPAEIAQAAQLASEYRDLFRKDIVVDLVCFRKHGHNELDDPTFTQPSMYKKVQEHYKQESPLDEGLNERIRLFRNTLEEQFSIADKYQPKAPHLERQWSGFIQAKSVRTQWNTGLSENLLKYIGAKSVDVPEDFHVHSTIARSHVQKRQQRIEAGNGLDWSTAEALAFGSLLLQGFNIRISGQDVGRGTFSQRHGMLVNQKTDDVYIPLNALDAKQGFFEICNSILSEEAVLGFDYGFSIHDPKNLVIWEAQFGDFFNGAQIIIDTYVSGGELKFLTQSGIVMLLPHGMDGAGPEHSSCHLERFLQMTDSKENGIDGDDINMQIVNPTTPAQYFHLLRRQMIRNFRKPLIVAGPKILLRHPDCVSTLTDMADGTNFLPVLSDTMSKTKLNPEKIKRLLFTSGKHYYTLNEERDKRKRDDIAIIRLEELCPFPADELRQEIKKYKNAKDFIWCQEEHRNQGAWVFIRPRFENIVGIHLNYAGREVLGTPAVAIGEVHQQECAQILKLAFD</sequence>
<protein>
    <recommendedName>
        <fullName evidence="7">Ig-like domain-containing protein</fullName>
    </recommendedName>
</protein>
<dbReference type="Gene3D" id="3.40.50.970">
    <property type="match status" value="1"/>
</dbReference>
<feature type="domain" description="Ig-like" evidence="7">
    <location>
        <begin position="23"/>
        <end position="137"/>
    </location>
</feature>
<dbReference type="SMART" id="SM00409">
    <property type="entry name" value="IG"/>
    <property type="match status" value="1"/>
</dbReference>
<dbReference type="SUPFAM" id="SSF52518">
    <property type="entry name" value="Thiamin diphosphate-binding fold (THDP-binding)"/>
    <property type="match status" value="2"/>
</dbReference>
<gene>
    <name evidence="8" type="ORF">OVN521_LOCUS17199</name>
    <name evidence="9" type="ORF">UXM345_LOCUS20913</name>
</gene>
<dbReference type="InterPro" id="IPR011603">
    <property type="entry name" value="2oxoglutarate_DH_E1"/>
</dbReference>
<dbReference type="PROSITE" id="PS50835">
    <property type="entry name" value="IG_LIKE"/>
    <property type="match status" value="2"/>
</dbReference>
<dbReference type="InterPro" id="IPR042179">
    <property type="entry name" value="KGD_C_sf"/>
</dbReference>
<keyword evidence="10" id="KW-1185">Reference proteome</keyword>
<dbReference type="Gene3D" id="3.40.50.12470">
    <property type="match status" value="1"/>
</dbReference>
<evidence type="ECO:0000259" key="7">
    <source>
        <dbReference type="PROSITE" id="PS50835"/>
    </source>
</evidence>
<dbReference type="SUPFAM" id="SSF48726">
    <property type="entry name" value="Immunoglobulin"/>
    <property type="match status" value="1"/>
</dbReference>
<organism evidence="8 10">
    <name type="scientific">Rotaria magnacalcarata</name>
    <dbReference type="NCBI Taxonomy" id="392030"/>
    <lineage>
        <taxon>Eukaryota</taxon>
        <taxon>Metazoa</taxon>
        <taxon>Spiralia</taxon>
        <taxon>Gnathifera</taxon>
        <taxon>Rotifera</taxon>
        <taxon>Eurotatoria</taxon>
        <taxon>Bdelloidea</taxon>
        <taxon>Philodinida</taxon>
        <taxon>Philodinidae</taxon>
        <taxon>Rotaria</taxon>
    </lineage>
</organism>
<dbReference type="InterPro" id="IPR031717">
    <property type="entry name" value="ODO-1/KGD_C"/>
</dbReference>
<evidence type="ECO:0000256" key="5">
    <source>
        <dbReference type="ARBA" id="ARBA00023052"/>
    </source>
</evidence>